<dbReference type="PANTHER" id="PTHR39200">
    <property type="entry name" value="HYPOTHETICAL EXPORTED PROTEIN"/>
    <property type="match status" value="1"/>
</dbReference>
<proteinExistence type="predicted"/>
<keyword evidence="1" id="KW-0732">Signal</keyword>
<sequence length="242" mass="24397">MRASSWLAVGAAAFGLSACSASEAQETGPATSRNYPVAAFDKIEVAGPYQVTITTGGQPAVQARGGSNILDRTVVEVENGTLKIHPRKEKGMNWSWSSRRGEEVRFAVSVPHLVSAATAGSGNLSVGKVAGQRFSGSVAGSGELRLADVQVSDLALEIAGSGNVQGRGRATQAHYEIAGSGNIKAGGIAADRLQVEIAGSGNIEGQARSTADVDIAGSGNVTVTGGAKCNVSKAGIGNVSCS</sequence>
<protein>
    <recommendedName>
        <fullName evidence="2">Putative auto-transporter adhesin head GIN domain-containing protein</fullName>
    </recommendedName>
</protein>
<dbReference type="PANTHER" id="PTHR39200:SF1">
    <property type="entry name" value="AUTO-TRANSPORTER ADHESIN HEAD GIN DOMAIN-CONTAINING PROTEIN-RELATED"/>
    <property type="match status" value="1"/>
</dbReference>
<gene>
    <name evidence="3" type="ORF">AVDCRST_MAG62-1929</name>
</gene>
<organism evidence="3">
    <name type="scientific">uncultured Sphingomonas sp</name>
    <dbReference type="NCBI Taxonomy" id="158754"/>
    <lineage>
        <taxon>Bacteria</taxon>
        <taxon>Pseudomonadati</taxon>
        <taxon>Pseudomonadota</taxon>
        <taxon>Alphaproteobacteria</taxon>
        <taxon>Sphingomonadales</taxon>
        <taxon>Sphingomonadaceae</taxon>
        <taxon>Sphingomonas</taxon>
        <taxon>environmental samples</taxon>
    </lineage>
</organism>
<evidence type="ECO:0000259" key="2">
    <source>
        <dbReference type="Pfam" id="PF10988"/>
    </source>
</evidence>
<dbReference type="PROSITE" id="PS51257">
    <property type="entry name" value="PROKAR_LIPOPROTEIN"/>
    <property type="match status" value="1"/>
</dbReference>
<dbReference type="Gene3D" id="2.160.20.120">
    <property type="match status" value="1"/>
</dbReference>
<dbReference type="InterPro" id="IPR021255">
    <property type="entry name" value="DUF2807"/>
</dbReference>
<name>A0A6J4TT72_9SPHN</name>
<evidence type="ECO:0000313" key="3">
    <source>
        <dbReference type="EMBL" id="CAA9531580.1"/>
    </source>
</evidence>
<dbReference type="EMBL" id="CADCWB010000241">
    <property type="protein sequence ID" value="CAA9531580.1"/>
    <property type="molecule type" value="Genomic_DNA"/>
</dbReference>
<feature type="chain" id="PRO_5026841328" description="Putative auto-transporter adhesin head GIN domain-containing protein" evidence="1">
    <location>
        <begin position="25"/>
        <end position="242"/>
    </location>
</feature>
<reference evidence="3" key="1">
    <citation type="submission" date="2020-02" db="EMBL/GenBank/DDBJ databases">
        <authorList>
            <person name="Meier V. D."/>
        </authorList>
    </citation>
    <scope>NUCLEOTIDE SEQUENCE</scope>
    <source>
        <strain evidence="3">AVDCRST_MAG62</strain>
    </source>
</reference>
<dbReference type="Pfam" id="PF10988">
    <property type="entry name" value="DUF2807"/>
    <property type="match status" value="1"/>
</dbReference>
<dbReference type="AlphaFoldDB" id="A0A6J4TT72"/>
<feature type="signal peptide" evidence="1">
    <location>
        <begin position="1"/>
        <end position="24"/>
    </location>
</feature>
<feature type="domain" description="Putative auto-transporter adhesin head GIN" evidence="2">
    <location>
        <begin position="39"/>
        <end position="226"/>
    </location>
</feature>
<evidence type="ECO:0000256" key="1">
    <source>
        <dbReference type="SAM" id="SignalP"/>
    </source>
</evidence>
<accession>A0A6J4TT72</accession>